<reference evidence="2 3" key="1">
    <citation type="submission" date="2018-12" db="EMBL/GenBank/DDBJ databases">
        <title>Draft Genome Sequence of Chryseobacterium arthrosphaerae strain ED882-96 Isolated from the Blood of a Patient with Liver Cirrhosis in Taiwan.</title>
        <authorList>
            <person name="Lin J.-N."/>
            <person name="Lai C.-H."/>
            <person name="Yang C.-H."/>
            <person name="Huang Y.-H."/>
        </authorList>
    </citation>
    <scope>NUCLEOTIDE SEQUENCE [LARGE SCALE GENOMIC DNA]</scope>
    <source>
        <strain evidence="2 3">ED882-96</strain>
    </source>
</reference>
<dbReference type="InterPro" id="IPR059000">
    <property type="entry name" value="ATPase_P-type_domA"/>
</dbReference>
<proteinExistence type="predicted"/>
<dbReference type="Pfam" id="PF00122">
    <property type="entry name" value="E1-E2_ATPase"/>
    <property type="match status" value="1"/>
</dbReference>
<dbReference type="Proteomes" id="UP000276953">
    <property type="component" value="Unassembled WGS sequence"/>
</dbReference>
<dbReference type="Gene3D" id="2.70.150.10">
    <property type="entry name" value="Calcium-transporting ATPase, cytoplasmic transduction domain A"/>
    <property type="match status" value="1"/>
</dbReference>
<dbReference type="AlphaFoldDB" id="A0A432DUS5"/>
<evidence type="ECO:0000313" key="3">
    <source>
        <dbReference type="Proteomes" id="UP000276953"/>
    </source>
</evidence>
<name>A0A432DUS5_9FLAO</name>
<dbReference type="InterPro" id="IPR008250">
    <property type="entry name" value="ATPase_P-typ_transduc_dom_A_sf"/>
</dbReference>
<dbReference type="EMBL" id="RYFC01000003">
    <property type="protein sequence ID" value="RTZ46830.1"/>
    <property type="molecule type" value="Genomic_DNA"/>
</dbReference>
<organism evidence="2 3">
    <name type="scientific">Chryseobacterium arthrosphaerae</name>
    <dbReference type="NCBI Taxonomy" id="651561"/>
    <lineage>
        <taxon>Bacteria</taxon>
        <taxon>Pseudomonadati</taxon>
        <taxon>Bacteroidota</taxon>
        <taxon>Flavobacteriia</taxon>
        <taxon>Flavobacteriales</taxon>
        <taxon>Weeksellaceae</taxon>
        <taxon>Chryseobacterium group</taxon>
        <taxon>Chryseobacterium</taxon>
    </lineage>
</organism>
<protein>
    <recommendedName>
        <fullName evidence="1">P-type ATPase A domain-containing protein</fullName>
    </recommendedName>
</protein>
<dbReference type="SUPFAM" id="SSF81653">
    <property type="entry name" value="Calcium ATPase, transduction domain A"/>
    <property type="match status" value="1"/>
</dbReference>
<comment type="caution">
    <text evidence="2">The sequence shown here is derived from an EMBL/GenBank/DDBJ whole genome shotgun (WGS) entry which is preliminary data.</text>
</comment>
<gene>
    <name evidence="2" type="ORF">EJ377_16770</name>
</gene>
<accession>A0A432DUS5</accession>
<sequence>MTGESVPVEKNSGTEVFAGTILELGLWT</sequence>
<evidence type="ECO:0000259" key="1">
    <source>
        <dbReference type="Pfam" id="PF00122"/>
    </source>
</evidence>
<evidence type="ECO:0000313" key="2">
    <source>
        <dbReference type="EMBL" id="RTZ46830.1"/>
    </source>
</evidence>
<feature type="domain" description="P-type ATPase A" evidence="1">
    <location>
        <begin position="1"/>
        <end position="23"/>
    </location>
</feature>